<feature type="transmembrane region" description="Helical" evidence="1">
    <location>
        <begin position="32"/>
        <end position="56"/>
    </location>
</feature>
<evidence type="ECO:0000313" key="3">
    <source>
        <dbReference type="Proteomes" id="UP000837857"/>
    </source>
</evidence>
<feature type="non-terminal residue" evidence="2">
    <location>
        <position position="1"/>
    </location>
</feature>
<evidence type="ECO:0000256" key="1">
    <source>
        <dbReference type="SAM" id="Phobius"/>
    </source>
</evidence>
<evidence type="ECO:0000313" key="2">
    <source>
        <dbReference type="EMBL" id="CAH2055929.1"/>
    </source>
</evidence>
<feature type="transmembrane region" description="Helical" evidence="1">
    <location>
        <begin position="144"/>
        <end position="164"/>
    </location>
</feature>
<dbReference type="Proteomes" id="UP000837857">
    <property type="component" value="Chromosome 22"/>
</dbReference>
<keyword evidence="1" id="KW-1133">Transmembrane helix</keyword>
<dbReference type="EMBL" id="OW152834">
    <property type="protein sequence ID" value="CAH2055929.1"/>
    <property type="molecule type" value="Genomic_DNA"/>
</dbReference>
<reference evidence="2" key="1">
    <citation type="submission" date="2022-03" db="EMBL/GenBank/DDBJ databases">
        <authorList>
            <person name="Martin H S."/>
        </authorList>
    </citation>
    <scope>NUCLEOTIDE SEQUENCE</scope>
</reference>
<keyword evidence="1" id="KW-0812">Transmembrane</keyword>
<proteinExistence type="predicted"/>
<keyword evidence="3" id="KW-1185">Reference proteome</keyword>
<organism evidence="2 3">
    <name type="scientific">Iphiclides podalirius</name>
    <name type="common">scarce swallowtail</name>
    <dbReference type="NCBI Taxonomy" id="110791"/>
    <lineage>
        <taxon>Eukaryota</taxon>
        <taxon>Metazoa</taxon>
        <taxon>Ecdysozoa</taxon>
        <taxon>Arthropoda</taxon>
        <taxon>Hexapoda</taxon>
        <taxon>Insecta</taxon>
        <taxon>Pterygota</taxon>
        <taxon>Neoptera</taxon>
        <taxon>Endopterygota</taxon>
        <taxon>Lepidoptera</taxon>
        <taxon>Glossata</taxon>
        <taxon>Ditrysia</taxon>
        <taxon>Papilionoidea</taxon>
        <taxon>Papilionidae</taxon>
        <taxon>Papilioninae</taxon>
        <taxon>Iphiclides</taxon>
    </lineage>
</organism>
<feature type="transmembrane region" description="Helical" evidence="1">
    <location>
        <begin position="84"/>
        <end position="105"/>
    </location>
</feature>
<sequence length="197" mass="22710">MTLYHNASTKSKSDLESAKCCSCIPQKIGCFILAYLNLIFILIHTLTFSLGCYYHFGLGMRLASEDEATKIESIKRPLLTHLEVLLIAILCVNIVWLTTSVMCLVGLHKKRPGPIKVYITFVTARLIFIFSYLVFAGYGNMQTMVFYCLEIGLTIYFVVVYYIYAMQLKREEINNNKTQKTSETTFVYPEKIEKERY</sequence>
<name>A0ABN8II06_9NEOP</name>
<accession>A0ABN8II06</accession>
<feature type="transmembrane region" description="Helical" evidence="1">
    <location>
        <begin position="117"/>
        <end position="138"/>
    </location>
</feature>
<keyword evidence="1" id="KW-0472">Membrane</keyword>
<protein>
    <submittedName>
        <fullName evidence="2">Uncharacterized protein</fullName>
    </submittedName>
</protein>
<gene>
    <name evidence="2" type="ORF">IPOD504_LOCUS9219</name>
</gene>